<dbReference type="InterPro" id="IPR037118">
    <property type="entry name" value="Val-tRNA_synth_C_sf"/>
</dbReference>
<dbReference type="SUPFAM" id="SSF52374">
    <property type="entry name" value="Nucleotidylyl transferase"/>
    <property type="match status" value="1"/>
</dbReference>
<comment type="similarity">
    <text evidence="8">Belongs to the class-I aminoacyl-tRNA synthetase family. ValS type 1 subfamily.</text>
</comment>
<evidence type="ECO:0000256" key="4">
    <source>
        <dbReference type="ARBA" id="ARBA00022840"/>
    </source>
</evidence>
<keyword evidence="4 8" id="KW-0067">ATP-binding</keyword>
<dbReference type="InterPro" id="IPR009080">
    <property type="entry name" value="tRNAsynth_Ia_anticodon-bd"/>
</dbReference>
<evidence type="ECO:0000259" key="10">
    <source>
        <dbReference type="Pfam" id="PF08264"/>
    </source>
</evidence>
<feature type="binding site" evidence="8">
    <location>
        <position position="529"/>
    </location>
    <ligand>
        <name>ATP</name>
        <dbReference type="ChEBI" id="CHEBI:30616"/>
    </ligand>
</feature>
<keyword evidence="6 8" id="KW-0030">Aminoacyl-tRNA synthetase</keyword>
<dbReference type="PANTHER" id="PTHR11946:SF93">
    <property type="entry name" value="VALINE--TRNA LIGASE, CHLOROPLASTIC_MITOCHONDRIAL 2"/>
    <property type="match status" value="1"/>
</dbReference>
<evidence type="ECO:0000256" key="3">
    <source>
        <dbReference type="ARBA" id="ARBA00022741"/>
    </source>
</evidence>
<evidence type="ECO:0000256" key="7">
    <source>
        <dbReference type="ARBA" id="ARBA00047552"/>
    </source>
</evidence>
<dbReference type="EMBL" id="JAHDYS010000016">
    <property type="protein sequence ID" value="MBT1073104.1"/>
    <property type="molecule type" value="Genomic_DNA"/>
</dbReference>
<dbReference type="InterPro" id="IPR009008">
    <property type="entry name" value="Val/Leu/Ile-tRNA-synth_edit"/>
</dbReference>
<evidence type="ECO:0000313" key="13">
    <source>
        <dbReference type="Proteomes" id="UP000784128"/>
    </source>
</evidence>
<comment type="caution">
    <text evidence="12">The sequence shown here is derived from an EMBL/GenBank/DDBJ whole genome shotgun (WGS) entry which is preliminary data.</text>
</comment>
<comment type="catalytic activity">
    <reaction evidence="7 8">
        <text>tRNA(Val) + L-valine + ATP = L-valyl-tRNA(Val) + AMP + diphosphate</text>
        <dbReference type="Rhea" id="RHEA:10704"/>
        <dbReference type="Rhea" id="RHEA-COMP:9672"/>
        <dbReference type="Rhea" id="RHEA-COMP:9708"/>
        <dbReference type="ChEBI" id="CHEBI:30616"/>
        <dbReference type="ChEBI" id="CHEBI:33019"/>
        <dbReference type="ChEBI" id="CHEBI:57762"/>
        <dbReference type="ChEBI" id="CHEBI:78442"/>
        <dbReference type="ChEBI" id="CHEBI:78537"/>
        <dbReference type="ChEBI" id="CHEBI:456215"/>
        <dbReference type="EC" id="6.1.1.9"/>
    </reaction>
</comment>
<keyword evidence="8" id="KW-0175">Coiled coil</keyword>
<comment type="domain">
    <text evidence="8">The C-terminal coiled-coil domain is crucial for aminoacylation activity.</text>
</comment>
<dbReference type="NCBIfam" id="NF004349">
    <property type="entry name" value="PRK05729.1"/>
    <property type="match status" value="1"/>
</dbReference>
<dbReference type="InterPro" id="IPR014729">
    <property type="entry name" value="Rossmann-like_a/b/a_fold"/>
</dbReference>
<evidence type="ECO:0000256" key="2">
    <source>
        <dbReference type="ARBA" id="ARBA00022598"/>
    </source>
</evidence>
<dbReference type="InterPro" id="IPR010978">
    <property type="entry name" value="tRNA-bd_arm"/>
</dbReference>
<feature type="short sequence motif" description="'HIGH' region" evidence="8">
    <location>
        <begin position="46"/>
        <end position="56"/>
    </location>
</feature>
<comment type="function">
    <text evidence="8">Catalyzes the attachment of valine to tRNA(Val). As ValRS can inadvertently accommodate and process structurally similar amino acids such as threonine, to avoid such errors, it has a 'posttransfer' editing activity that hydrolyzes mischarged Thr-tRNA(Val) in a tRNA-dependent manner.</text>
</comment>
<dbReference type="InterPro" id="IPR013155">
    <property type="entry name" value="M/V/L/I-tRNA-synth_anticd-bd"/>
</dbReference>
<dbReference type="InterPro" id="IPR019499">
    <property type="entry name" value="Val-tRNA_synth_tRNA-bd"/>
</dbReference>
<dbReference type="NCBIfam" id="TIGR00422">
    <property type="entry name" value="valS"/>
    <property type="match status" value="1"/>
</dbReference>
<dbReference type="HAMAP" id="MF_02004">
    <property type="entry name" value="Val_tRNA_synth_type1"/>
    <property type="match status" value="1"/>
</dbReference>
<dbReference type="InterPro" id="IPR002300">
    <property type="entry name" value="aa-tRNA-synth_Ia"/>
</dbReference>
<dbReference type="Pfam" id="PF10458">
    <property type="entry name" value="Val_tRNA-synt_C"/>
    <property type="match status" value="1"/>
</dbReference>
<comment type="subunit">
    <text evidence="8">Monomer.</text>
</comment>
<evidence type="ECO:0000256" key="6">
    <source>
        <dbReference type="ARBA" id="ARBA00023146"/>
    </source>
</evidence>
<dbReference type="Proteomes" id="UP000784128">
    <property type="component" value="Unassembled WGS sequence"/>
</dbReference>
<feature type="domain" description="Methionyl/Valyl/Leucyl/Isoleucyl-tRNA synthetase anticodon-binding" evidence="10">
    <location>
        <begin position="610"/>
        <end position="766"/>
    </location>
</feature>
<dbReference type="PRINTS" id="PR00986">
    <property type="entry name" value="TRNASYNTHVAL"/>
</dbReference>
<evidence type="ECO:0000256" key="8">
    <source>
        <dbReference type="HAMAP-Rule" id="MF_02004"/>
    </source>
</evidence>
<evidence type="ECO:0000313" key="12">
    <source>
        <dbReference type="EMBL" id="MBT1073104.1"/>
    </source>
</evidence>
<feature type="short sequence motif" description="'KMSKS' region" evidence="8">
    <location>
        <begin position="526"/>
        <end position="530"/>
    </location>
</feature>
<gene>
    <name evidence="8" type="primary">valS</name>
    <name evidence="12" type="ORF">KJB30_15025</name>
</gene>
<keyword evidence="1 8" id="KW-0963">Cytoplasm</keyword>
<dbReference type="PROSITE" id="PS00178">
    <property type="entry name" value="AA_TRNA_LIGASE_I"/>
    <property type="match status" value="1"/>
</dbReference>
<dbReference type="PANTHER" id="PTHR11946">
    <property type="entry name" value="VALYL-TRNA SYNTHETASES"/>
    <property type="match status" value="1"/>
</dbReference>
<dbReference type="Gene3D" id="3.40.50.620">
    <property type="entry name" value="HUPs"/>
    <property type="match status" value="2"/>
</dbReference>
<dbReference type="InterPro" id="IPR002303">
    <property type="entry name" value="Valyl-tRNA_ligase"/>
</dbReference>
<sequence>MNKELAKGYEPHDVEKRWYTEWEEKGYFRAEATSDKKPYSIVIPPPNVTGALHMGHALNNTLQDILCRWKRMQGYNVLWMPGTDHAGIATQNVVERQLAGEKKDRHELGRDAFIERVWKWKAESGGQIIGQLKRLGASCDWERERFTMDEGLSKAVRTVFVKLFEDGLIYRDNRLINWCPRCHTALSDIEVEHEDKKGHLWHIRYPVVGAPGSYVVVATTRPETMLGDTAVAVHPDDERYQHLIGKKVILPLINREIPVVADEYVDREFGTGVVKITPAHDFNDFEVGVRHGLDRINILDESGIINAAGHQYEGMDCPAARTRIVAELEEAGLLEKTDDHPMSVGGCYRCKTVVEPYLSLQWYVKVAPLAERALAAVKEGKTRILPKQWENTYYDWMENIRDWCISRQIWWGHRIPAWFCDHCGKVTVAMEDPTRCAHCNSDEIRQETDVLDTWFSSALWPFSTMGWPDRTEELKTFYPTSCLITGFDILFFWVARMMMMGLHFMDEVPFRDVYIHALVRDAQGQKMSKSKGNVIDPLTVIDQYGTDAFRFTLAAFAAQGRDIKLAEERISGYRNFCNKVWNAARFTLMNLEGFDPSSINPAELKYSQGDQWILHRLNETCRMVDETLTGYRYNESAMALYQFTWSEFCDWYLELSKQDLYNGTPERKQTVQYVLWYTLENLLRLLHPFMPFITEEIWQALPKRQGPGTGDQGTATIMLAEYPSYSDSHSFPQAAADMERVMAVISGIRNIRGEMEVPPSKQIAVILSCAGGDSLRLMKHNEAAIISLARISDLAIGQEVEKPEDASIQVAGDIQIYVPLKGLVNVEEEEKRLLKEIAKIEKEIEMFSKKLSNPSFVDRAPADVVAKERQKLAEVTDKKQVLEESLQKIVKLKV</sequence>
<dbReference type="Gene3D" id="1.10.287.380">
    <property type="entry name" value="Valyl-tRNA synthetase, C-terminal domain"/>
    <property type="match status" value="1"/>
</dbReference>
<keyword evidence="3 8" id="KW-0547">Nucleotide-binding</keyword>
<feature type="domain" description="Aminoacyl-tRNA synthetase class Ia" evidence="9">
    <location>
        <begin position="18"/>
        <end position="565"/>
    </location>
</feature>
<evidence type="ECO:0000256" key="1">
    <source>
        <dbReference type="ARBA" id="ARBA00022490"/>
    </source>
</evidence>
<evidence type="ECO:0000259" key="9">
    <source>
        <dbReference type="Pfam" id="PF00133"/>
    </source>
</evidence>
<dbReference type="CDD" id="cd07962">
    <property type="entry name" value="Anticodon_Ia_Val"/>
    <property type="match status" value="1"/>
</dbReference>
<dbReference type="InterPro" id="IPR001412">
    <property type="entry name" value="aa-tRNA-synth_I_CS"/>
</dbReference>
<dbReference type="SUPFAM" id="SSF50677">
    <property type="entry name" value="ValRS/IleRS/LeuRS editing domain"/>
    <property type="match status" value="1"/>
</dbReference>
<keyword evidence="13" id="KW-1185">Reference proteome</keyword>
<name>A0ABS5UBR0_9BACT</name>
<dbReference type="CDD" id="cd00817">
    <property type="entry name" value="ValRS_core"/>
    <property type="match status" value="1"/>
</dbReference>
<dbReference type="SUPFAM" id="SSF47323">
    <property type="entry name" value="Anticodon-binding domain of a subclass of class I aminoacyl-tRNA synthetases"/>
    <property type="match status" value="1"/>
</dbReference>
<keyword evidence="5 8" id="KW-0648">Protein biosynthesis</keyword>
<dbReference type="Gene3D" id="1.10.730.10">
    <property type="entry name" value="Isoleucyl-tRNA Synthetase, Domain 1"/>
    <property type="match status" value="1"/>
</dbReference>
<organism evidence="12 13">
    <name type="scientific">Pelotalea chapellei</name>
    <dbReference type="NCBI Taxonomy" id="44671"/>
    <lineage>
        <taxon>Bacteria</taxon>
        <taxon>Pseudomonadati</taxon>
        <taxon>Thermodesulfobacteriota</taxon>
        <taxon>Desulfuromonadia</taxon>
        <taxon>Geobacterales</taxon>
        <taxon>Geobacteraceae</taxon>
        <taxon>Pelotalea</taxon>
    </lineage>
</organism>
<dbReference type="Pfam" id="PF00133">
    <property type="entry name" value="tRNA-synt_1"/>
    <property type="match status" value="1"/>
</dbReference>
<reference evidence="12 13" key="1">
    <citation type="submission" date="2021-05" db="EMBL/GenBank/DDBJ databases">
        <title>The draft genome of Geobacter chapellei DSM 13688.</title>
        <authorList>
            <person name="Xu Z."/>
            <person name="Masuda Y."/>
            <person name="Itoh H."/>
            <person name="Senoo K."/>
        </authorList>
    </citation>
    <scope>NUCLEOTIDE SEQUENCE [LARGE SCALE GENOMIC DNA]</scope>
    <source>
        <strain evidence="12 13">DSM 13688</strain>
    </source>
</reference>
<evidence type="ECO:0000256" key="5">
    <source>
        <dbReference type="ARBA" id="ARBA00022917"/>
    </source>
</evidence>
<dbReference type="EC" id="6.1.1.9" evidence="8"/>
<dbReference type="GO" id="GO:0004832">
    <property type="term" value="F:valine-tRNA ligase activity"/>
    <property type="evidence" value="ECO:0007669"/>
    <property type="project" value="UniProtKB-EC"/>
</dbReference>
<protein>
    <recommendedName>
        <fullName evidence="8">Valine--tRNA ligase</fullName>
        <ecNumber evidence="8">6.1.1.9</ecNumber>
    </recommendedName>
    <alternativeName>
        <fullName evidence="8">Valyl-tRNA synthetase</fullName>
        <shortName evidence="8">ValRS</shortName>
    </alternativeName>
</protein>
<comment type="domain">
    <text evidence="8">ValRS has two distinct active sites: one for aminoacylation and one for editing. The misactivated threonine is translocated from the active site to the editing site.</text>
</comment>
<dbReference type="Pfam" id="PF08264">
    <property type="entry name" value="Anticodon_1"/>
    <property type="match status" value="1"/>
</dbReference>
<accession>A0ABS5UBR0</accession>
<dbReference type="RefSeq" id="WP_214300790.1">
    <property type="nucleotide sequence ID" value="NZ_JAHDYS010000016.1"/>
</dbReference>
<dbReference type="SUPFAM" id="SSF46589">
    <property type="entry name" value="tRNA-binding arm"/>
    <property type="match status" value="1"/>
</dbReference>
<proteinExistence type="inferred from homology"/>
<comment type="subcellular location">
    <subcellularLocation>
        <location evidence="8">Cytoplasm</location>
    </subcellularLocation>
</comment>
<evidence type="ECO:0000259" key="11">
    <source>
        <dbReference type="Pfam" id="PF10458"/>
    </source>
</evidence>
<keyword evidence="2 8" id="KW-0436">Ligase</keyword>
<feature type="domain" description="Valyl-tRNA synthetase tRNA-binding arm" evidence="11">
    <location>
        <begin position="825"/>
        <end position="889"/>
    </location>
</feature>
<dbReference type="InterPro" id="IPR033705">
    <property type="entry name" value="Anticodon_Ia_Val"/>
</dbReference>
<feature type="coiled-coil region" evidence="8">
    <location>
        <begin position="823"/>
        <end position="885"/>
    </location>
</feature>